<keyword evidence="2" id="KW-0169">Cobalamin biosynthesis</keyword>
<accession>A0A1H6BUM7</accession>
<evidence type="ECO:0000313" key="9">
    <source>
        <dbReference type="Proteomes" id="UP000199690"/>
    </source>
</evidence>
<proteinExistence type="predicted"/>
<organism evidence="7 10">
    <name type="scientific">Saccharopolyspora kobensis</name>
    <dbReference type="NCBI Taxonomy" id="146035"/>
    <lineage>
        <taxon>Bacteria</taxon>
        <taxon>Bacillati</taxon>
        <taxon>Actinomycetota</taxon>
        <taxon>Actinomycetes</taxon>
        <taxon>Pseudonocardiales</taxon>
        <taxon>Pseudonocardiaceae</taxon>
        <taxon>Saccharopolyspora</taxon>
    </lineage>
</organism>
<dbReference type="InterPro" id="IPR014777">
    <property type="entry name" value="4pyrrole_Mease_sub1"/>
</dbReference>
<dbReference type="RefSeq" id="WP_093348134.1">
    <property type="nucleotide sequence ID" value="NZ_FNVB01000004.1"/>
</dbReference>
<reference evidence="7" key="2">
    <citation type="submission" date="2016-10" db="EMBL/GenBank/DDBJ databases">
        <authorList>
            <person name="de Groot N.N."/>
        </authorList>
    </citation>
    <scope>NUCLEOTIDE SEQUENCE [LARGE SCALE GENOMIC DNA]</scope>
    <source>
        <strain evidence="7">ATCC 20501</strain>
    </source>
</reference>
<accession>A0A1I1GWE0</accession>
<keyword evidence="3 7" id="KW-0489">Methyltransferase</keyword>
<dbReference type="PANTHER" id="PTHR43182:SF1">
    <property type="entry name" value="COBALT-PRECORRIN-7 C(5)-METHYLTRANSFERASE"/>
    <property type="match status" value="1"/>
</dbReference>
<comment type="pathway">
    <text evidence="1">Cofactor biosynthesis; adenosylcobalamin biosynthesis.</text>
</comment>
<dbReference type="InterPro" id="IPR000878">
    <property type="entry name" value="4pyrrol_Mease"/>
</dbReference>
<gene>
    <name evidence="7" type="ORF">SAMN02982929_02851</name>
    <name evidence="8" type="ORF">SAMN05216506_10190</name>
</gene>
<dbReference type="EMBL" id="FNVB01000004">
    <property type="protein sequence ID" value="SEG64155.1"/>
    <property type="molecule type" value="Genomic_DNA"/>
</dbReference>
<dbReference type="SUPFAM" id="SSF53790">
    <property type="entry name" value="Tetrapyrrole methylase"/>
    <property type="match status" value="1"/>
</dbReference>
<dbReference type="SMR" id="A0A1H6BUM7"/>
<keyword evidence="5" id="KW-0949">S-adenosyl-L-methionine</keyword>
<dbReference type="Gene3D" id="3.30.950.10">
    <property type="entry name" value="Methyltransferase, Cobalt-precorrin-4 Transmethylase, Domain 2"/>
    <property type="match status" value="1"/>
</dbReference>
<dbReference type="Proteomes" id="UP000236729">
    <property type="component" value="Unassembled WGS sequence"/>
</dbReference>
<dbReference type="InterPro" id="IPR014776">
    <property type="entry name" value="4pyrrole_Mease_sub2"/>
</dbReference>
<evidence type="ECO:0000259" key="6">
    <source>
        <dbReference type="Pfam" id="PF00590"/>
    </source>
</evidence>
<dbReference type="EMBL" id="FOME01000001">
    <property type="protein sequence ID" value="SFC16137.1"/>
    <property type="molecule type" value="Genomic_DNA"/>
</dbReference>
<dbReference type="GO" id="GO:0008276">
    <property type="term" value="F:protein methyltransferase activity"/>
    <property type="evidence" value="ECO:0007669"/>
    <property type="project" value="InterPro"/>
</dbReference>
<sequence>MAVTVIGIDGGALPKGAEQELESARLVVGGKRHLDAHAPEHARRLELGPLEPALNALSALSGDEHGVVLASGDPGFFGAVRALRERGIRCTVLPSTSSVQQLMARIGRSWDDVVVVNAGGQDLGRAINVCRARPAVVVLTTAPKAGPAQIGSGLTGWRRTMVVAEDLGGPNESIVTLDPAEAAKRTWREPNIVLSLADLDDVPHRGWIAGGEPVPPATGWALAEDEFSHRDGMITSAEVRAVALAKLAPRPGALVWDVGAGSGSVAVECARLGAAVIAVESDETQAVRLITNAAGHGVDVRVEEGESPQVLRNLPRPDSIFVGSGGSDVVTACAHAGAARVVVALAALDRVGATRDSLRSAGYEVEGVQLSAARLAELPDGASRLEAANPVVLISGCKKQ</sequence>
<evidence type="ECO:0000256" key="3">
    <source>
        <dbReference type="ARBA" id="ARBA00022603"/>
    </source>
</evidence>
<evidence type="ECO:0000313" key="7">
    <source>
        <dbReference type="EMBL" id="SEG64155.1"/>
    </source>
</evidence>
<dbReference type="PIRSF" id="PIRSF036428">
    <property type="entry name" value="CobL"/>
    <property type="match status" value="1"/>
</dbReference>
<dbReference type="Proteomes" id="UP000199690">
    <property type="component" value="Unassembled WGS sequence"/>
</dbReference>
<dbReference type="InterPro" id="IPR012818">
    <property type="entry name" value="CbiE"/>
</dbReference>
<dbReference type="CDD" id="cd11644">
    <property type="entry name" value="Precorrin-6Y-MT"/>
    <property type="match status" value="1"/>
</dbReference>
<protein>
    <submittedName>
        <fullName evidence="7">Precorrin-6Y C5,15-methyltransferase (Decarboxylating)</fullName>
    </submittedName>
</protein>
<evidence type="ECO:0000256" key="1">
    <source>
        <dbReference type="ARBA" id="ARBA00004953"/>
    </source>
</evidence>
<dbReference type="InterPro" id="IPR050714">
    <property type="entry name" value="Cobalamin_biosynth_MTase"/>
</dbReference>
<evidence type="ECO:0000313" key="10">
    <source>
        <dbReference type="Proteomes" id="UP000236729"/>
    </source>
</evidence>
<dbReference type="Gene3D" id="3.40.1010.10">
    <property type="entry name" value="Cobalt-precorrin-4 Transmethylase, Domain 1"/>
    <property type="match status" value="1"/>
</dbReference>
<dbReference type="NCBIfam" id="TIGR02467">
    <property type="entry name" value="CbiE"/>
    <property type="match status" value="1"/>
</dbReference>
<dbReference type="Gene3D" id="3.40.50.150">
    <property type="entry name" value="Vaccinia Virus protein VP39"/>
    <property type="match status" value="1"/>
</dbReference>
<dbReference type="GO" id="GO:0032259">
    <property type="term" value="P:methylation"/>
    <property type="evidence" value="ECO:0007669"/>
    <property type="project" value="UniProtKB-KW"/>
</dbReference>
<keyword evidence="4 7" id="KW-0808">Transferase</keyword>
<dbReference type="Pfam" id="PF00590">
    <property type="entry name" value="TP_methylase"/>
    <property type="match status" value="1"/>
</dbReference>
<dbReference type="AlphaFoldDB" id="A0A1H6BUM7"/>
<evidence type="ECO:0000256" key="2">
    <source>
        <dbReference type="ARBA" id="ARBA00022573"/>
    </source>
</evidence>
<dbReference type="InterPro" id="IPR029063">
    <property type="entry name" value="SAM-dependent_MTases_sf"/>
</dbReference>
<evidence type="ECO:0000256" key="5">
    <source>
        <dbReference type="ARBA" id="ARBA00022691"/>
    </source>
</evidence>
<dbReference type="SUPFAM" id="SSF53335">
    <property type="entry name" value="S-adenosyl-L-methionine-dependent methyltransferases"/>
    <property type="match status" value="1"/>
</dbReference>
<evidence type="ECO:0000313" key="8">
    <source>
        <dbReference type="EMBL" id="SFC16137.1"/>
    </source>
</evidence>
<dbReference type="InterPro" id="IPR006365">
    <property type="entry name" value="Cbl_synth_CobL"/>
</dbReference>
<reference evidence="9 10" key="1">
    <citation type="submission" date="2016-10" db="EMBL/GenBank/DDBJ databases">
        <authorList>
            <person name="Varghese N."/>
            <person name="Submissions S."/>
        </authorList>
    </citation>
    <scope>NUCLEOTIDE SEQUENCE [LARGE SCALE GENOMIC DNA]</scope>
    <source>
        <strain evidence="10">ATCC 20501</strain>
        <strain evidence="8 9">CGMCC 4.3529</strain>
    </source>
</reference>
<dbReference type="PANTHER" id="PTHR43182">
    <property type="entry name" value="COBALT-PRECORRIN-6B C(15)-METHYLTRANSFERASE (DECARBOXYLATING)"/>
    <property type="match status" value="1"/>
</dbReference>
<keyword evidence="9" id="KW-1185">Reference proteome</keyword>
<dbReference type="UniPathway" id="UPA00148"/>
<evidence type="ECO:0000256" key="4">
    <source>
        <dbReference type="ARBA" id="ARBA00022679"/>
    </source>
</evidence>
<dbReference type="InterPro" id="IPR035996">
    <property type="entry name" value="4pyrrol_Methylase_sf"/>
</dbReference>
<dbReference type="GO" id="GO:0009236">
    <property type="term" value="P:cobalamin biosynthetic process"/>
    <property type="evidence" value="ECO:0007669"/>
    <property type="project" value="UniProtKB-UniPathway"/>
</dbReference>
<feature type="domain" description="Tetrapyrrole methylase" evidence="6">
    <location>
        <begin position="11"/>
        <end position="176"/>
    </location>
</feature>
<name>A0A1H6BUM7_9PSEU</name>